<keyword evidence="5 7" id="KW-1133">Transmembrane helix</keyword>
<dbReference type="SUPFAM" id="SSF50182">
    <property type="entry name" value="Sm-like ribonucleoproteins"/>
    <property type="match status" value="1"/>
</dbReference>
<protein>
    <submittedName>
        <fullName evidence="11 12">Inner-membrane transport protein</fullName>
    </submittedName>
</protein>
<feature type="transmembrane region" description="Helical" evidence="7">
    <location>
        <begin position="354"/>
        <end position="371"/>
    </location>
</feature>
<dbReference type="InterPro" id="IPR006685">
    <property type="entry name" value="MscS_channel_2nd"/>
</dbReference>
<feature type="transmembrane region" description="Helical" evidence="7">
    <location>
        <begin position="239"/>
        <end position="263"/>
    </location>
</feature>
<dbReference type="SUPFAM" id="SSF82689">
    <property type="entry name" value="Mechanosensitive channel protein MscS (YggB), C-terminal domain"/>
    <property type="match status" value="1"/>
</dbReference>
<feature type="transmembrane region" description="Helical" evidence="7">
    <location>
        <begin position="601"/>
        <end position="626"/>
    </location>
</feature>
<dbReference type="AlphaFoldDB" id="A0A0T9QS16"/>
<dbReference type="Proteomes" id="UP000044625">
    <property type="component" value="Unassembled WGS sequence"/>
</dbReference>
<evidence type="ECO:0000259" key="10">
    <source>
        <dbReference type="Pfam" id="PF21088"/>
    </source>
</evidence>
<evidence type="ECO:0000256" key="2">
    <source>
        <dbReference type="ARBA" id="ARBA00008017"/>
    </source>
</evidence>
<feature type="transmembrane region" description="Helical" evidence="7">
    <location>
        <begin position="315"/>
        <end position="334"/>
    </location>
</feature>
<gene>
    <name evidence="11" type="ORF">ERS008529_03516</name>
    <name evidence="12" type="ORF">ERS137968_04051</name>
</gene>
<dbReference type="Gene3D" id="2.30.30.60">
    <property type="match status" value="1"/>
</dbReference>
<dbReference type="Gene3D" id="3.30.70.100">
    <property type="match status" value="1"/>
</dbReference>
<dbReference type="Pfam" id="PF21088">
    <property type="entry name" value="MS_channel_1st"/>
    <property type="match status" value="1"/>
</dbReference>
<reference evidence="12 13" key="1">
    <citation type="submission" date="2015-03" db="EMBL/GenBank/DDBJ databases">
        <authorList>
            <consortium name="Pathogen Informatics"/>
            <person name="Murphy D."/>
        </authorList>
    </citation>
    <scope>NUCLEOTIDE SEQUENCE [LARGE SCALE GENOMIC DNA]</scope>
    <source>
        <strain evidence="13">type strain: CIP110230</strain>
        <strain evidence="12">Type strain: CIP110230</strain>
    </source>
</reference>
<feature type="domain" description="Mechanosensitive ion channel MscS" evidence="8">
    <location>
        <begin position="650"/>
        <end position="715"/>
    </location>
</feature>
<organism evidence="11 14">
    <name type="scientific">Yersinia pekkanenii</name>
    <dbReference type="NCBI Taxonomy" id="1288385"/>
    <lineage>
        <taxon>Bacteria</taxon>
        <taxon>Pseudomonadati</taxon>
        <taxon>Pseudomonadota</taxon>
        <taxon>Gammaproteobacteria</taxon>
        <taxon>Enterobacterales</taxon>
        <taxon>Yersiniaceae</taxon>
        <taxon>Yersinia</taxon>
    </lineage>
</organism>
<evidence type="ECO:0000259" key="9">
    <source>
        <dbReference type="Pfam" id="PF12607"/>
    </source>
</evidence>
<keyword evidence="13" id="KW-1185">Reference proteome</keyword>
<feature type="domain" description="DUF3772" evidence="9">
    <location>
        <begin position="159"/>
        <end position="218"/>
    </location>
</feature>
<evidence type="ECO:0000313" key="11">
    <source>
        <dbReference type="EMBL" id="CNI25498.1"/>
    </source>
</evidence>
<dbReference type="InterPro" id="IPR049142">
    <property type="entry name" value="MS_channel_1st"/>
</dbReference>
<comment type="subcellular location">
    <subcellularLocation>
        <location evidence="1">Cell membrane</location>
        <topology evidence="1">Multi-pass membrane protein</topology>
    </subcellularLocation>
</comment>
<dbReference type="PANTHER" id="PTHR30347">
    <property type="entry name" value="POTASSIUM CHANNEL RELATED"/>
    <property type="match status" value="1"/>
</dbReference>
<evidence type="ECO:0000313" key="14">
    <source>
        <dbReference type="Proteomes" id="UP000045840"/>
    </source>
</evidence>
<dbReference type="Pfam" id="PF00924">
    <property type="entry name" value="MS_channel_2nd"/>
    <property type="match status" value="1"/>
</dbReference>
<evidence type="ECO:0000313" key="12">
    <source>
        <dbReference type="EMBL" id="CRY68921.1"/>
    </source>
</evidence>
<comment type="similarity">
    <text evidence="2">Belongs to the MscS (TC 1.A.23) family.</text>
</comment>
<reference evidence="11" key="2">
    <citation type="submission" date="2015-03" db="EMBL/GenBank/DDBJ databases">
        <authorList>
            <person name="Murphy D."/>
        </authorList>
    </citation>
    <scope>NUCLEOTIDE SEQUENCE [LARGE SCALE GENOMIC DNA]</scope>
    <source>
        <strain evidence="11">A125KOH2</strain>
    </source>
</reference>
<dbReference type="InterPro" id="IPR023408">
    <property type="entry name" value="MscS_beta-dom_sf"/>
</dbReference>
<feature type="transmembrane region" description="Helical" evidence="7">
    <location>
        <begin position="459"/>
        <end position="479"/>
    </location>
</feature>
<accession>A0A0T9QS16</accession>
<keyword evidence="3" id="KW-1003">Cell membrane</keyword>
<dbReference type="PANTHER" id="PTHR30347:SF9">
    <property type="entry name" value="MINICONDUCTANCE MECHANOSENSITIVE CHANNEL MSCM"/>
    <property type="match status" value="1"/>
</dbReference>
<reference evidence="14" key="3">
    <citation type="submission" date="2015-03" db="EMBL/GenBank/DDBJ databases">
        <authorList>
            <consortium name="Pathogen Informatics"/>
        </authorList>
    </citation>
    <scope>NUCLEOTIDE SEQUENCE [LARGE SCALE GENOMIC DNA]</scope>
    <source>
        <strain evidence="14">A125KOH2</strain>
    </source>
</reference>
<evidence type="ECO:0000256" key="7">
    <source>
        <dbReference type="SAM" id="Phobius"/>
    </source>
</evidence>
<dbReference type="InterPro" id="IPR052702">
    <property type="entry name" value="MscS-like_channel"/>
</dbReference>
<dbReference type="GO" id="GO:0005886">
    <property type="term" value="C:plasma membrane"/>
    <property type="evidence" value="ECO:0007669"/>
    <property type="project" value="UniProtKB-SubCell"/>
</dbReference>
<feature type="transmembrane region" description="Helical" evidence="7">
    <location>
        <begin position="377"/>
        <end position="403"/>
    </location>
</feature>
<dbReference type="Gene3D" id="1.10.287.1260">
    <property type="match status" value="1"/>
</dbReference>
<dbReference type="STRING" id="1288385.ERS137968_04051"/>
<dbReference type="Proteomes" id="UP000045840">
    <property type="component" value="Unassembled WGS sequence"/>
</dbReference>
<sequence>MALTFGLIGFMKKIGYFASRRYSLLLCLLLTLIFVSTAGVTFTATASDTASESSETPAKPAVSVQLISLQKQLDKLKQSVSVSTTDNQLSVLNETALALVRDADILLADLKPKREQLQTQREVLGPLPAAGSLAETPVVAQQRRILNTRKAQLDGQYDQAQAIKTNAENLATQIIALRRTALKSQIALNSGSILGTHFWAPIINPNTEDDRRLKDFTQELADAWSAAWAPEWRFGTAMYLLLTLFIGIFGFKSLDGLTAWFCTKYLPQGPLRRSFMALATTLYTVLITVTVAQCITQTFTRTPGASQVVIDFAQAFVQLMFFSALVAGLGRAFLSNQRPSWRLPAIADEVAASLRLFPPLLACCIMIFGAIDQMNNMINISVSGAIFGNGISALLMAFTAAIIPLRANRIRRNLVANGEKPEAYSTLAGLIHFAIGVTAIAILLSLLVGYIALAKFLSYKLVWSCLVIACLYLLIHLCVDLAESIFSPSSSAGKAIKQSLNIDDRHLAQAATLLSATSKVILILLAVVALLNGTFGSTTPISLLQKAMELLSGEGLEKLNIVPTNLFNAAICLLVGLYVLKTARRWLNNEFLPKTQMDPGIKTSAVTLFSNIGYVLVILLTLSVLGLQWNKLAWIVSALSVGIGFGLQEIVKNFISGIILLTERPVKVGDLISISGVEGDIRRINVRATEIQLSDRSTVIVPNSQLISQNVRNATMANAQGVVTIALTFPLDLDVELAQALLIEAYEEHESILDTPTPSVKFSQLSPDGIVLSVTGLVPSPRMVSNTKSALLFSILKRLRAAGVSLAVATPGKTTTVAN</sequence>
<keyword evidence="6 7" id="KW-0472">Membrane</keyword>
<evidence type="ECO:0000313" key="13">
    <source>
        <dbReference type="Proteomes" id="UP000044625"/>
    </source>
</evidence>
<evidence type="ECO:0000259" key="8">
    <source>
        <dbReference type="Pfam" id="PF00924"/>
    </source>
</evidence>
<evidence type="ECO:0000256" key="1">
    <source>
        <dbReference type="ARBA" id="ARBA00004651"/>
    </source>
</evidence>
<feature type="transmembrane region" description="Helical" evidence="7">
    <location>
        <begin position="561"/>
        <end position="580"/>
    </location>
</feature>
<dbReference type="RefSeq" id="WP_162208251.1">
    <property type="nucleotide sequence ID" value="NZ_CAWMMU010000028.1"/>
</dbReference>
<keyword evidence="4 7" id="KW-0812">Transmembrane</keyword>
<feature type="transmembrane region" description="Helical" evidence="7">
    <location>
        <begin position="424"/>
        <end position="453"/>
    </location>
</feature>
<proteinExistence type="inferred from homology"/>
<dbReference type="InterPro" id="IPR011014">
    <property type="entry name" value="MscS_channel_TM-2"/>
</dbReference>
<dbReference type="InterPro" id="IPR022249">
    <property type="entry name" value="DUF3772"/>
</dbReference>
<dbReference type="Pfam" id="PF12607">
    <property type="entry name" value="DUF3772"/>
    <property type="match status" value="1"/>
</dbReference>
<evidence type="ECO:0000256" key="5">
    <source>
        <dbReference type="ARBA" id="ARBA00022989"/>
    </source>
</evidence>
<feature type="domain" description="Mechanosensitive ion channel transmembrane helices 2/3" evidence="10">
    <location>
        <begin position="607"/>
        <end position="648"/>
    </location>
</feature>
<dbReference type="InterPro" id="IPR011066">
    <property type="entry name" value="MscS_channel_C_sf"/>
</dbReference>
<feature type="transmembrane region" description="Helical" evidence="7">
    <location>
        <begin position="632"/>
        <end position="651"/>
    </location>
</feature>
<name>A0A0T9QS16_9GAMM</name>
<dbReference type="EMBL" id="CWJL01000028">
    <property type="protein sequence ID" value="CRY68921.1"/>
    <property type="molecule type" value="Genomic_DNA"/>
</dbReference>
<feature type="transmembrane region" description="Helical" evidence="7">
    <location>
        <begin position="275"/>
        <end position="295"/>
    </location>
</feature>
<dbReference type="InterPro" id="IPR010920">
    <property type="entry name" value="LSM_dom_sf"/>
</dbReference>
<dbReference type="SUPFAM" id="SSF82861">
    <property type="entry name" value="Mechanosensitive channel protein MscS (YggB), transmembrane region"/>
    <property type="match status" value="1"/>
</dbReference>
<evidence type="ECO:0000256" key="4">
    <source>
        <dbReference type="ARBA" id="ARBA00022692"/>
    </source>
</evidence>
<evidence type="ECO:0000256" key="6">
    <source>
        <dbReference type="ARBA" id="ARBA00023136"/>
    </source>
</evidence>
<dbReference type="GO" id="GO:0008381">
    <property type="term" value="F:mechanosensitive monoatomic ion channel activity"/>
    <property type="evidence" value="ECO:0007669"/>
    <property type="project" value="UniProtKB-ARBA"/>
</dbReference>
<evidence type="ECO:0000256" key="3">
    <source>
        <dbReference type="ARBA" id="ARBA00022475"/>
    </source>
</evidence>
<dbReference type="EMBL" id="CQAZ01000036">
    <property type="protein sequence ID" value="CNI25498.1"/>
    <property type="molecule type" value="Genomic_DNA"/>
</dbReference>
<feature type="transmembrane region" description="Helical" evidence="7">
    <location>
        <begin position="520"/>
        <end position="541"/>
    </location>
</feature>